<dbReference type="EnsemblMetazoa" id="AALB001269-RA">
    <property type="protein sequence ID" value="AALB001269-PA"/>
    <property type="gene ID" value="AALB001269"/>
</dbReference>
<sequence length="86" mass="9961">MVGCSVLRMLLETRGSIRGFRSETMSLQLIGSLMVVELQLPVLTFSEAQTLMTFVKEHQNRSNCRCTSEHASNRYHFNSRSNYRQF</sequence>
<protein>
    <submittedName>
        <fullName evidence="1">Uncharacterized protein</fullName>
    </submittedName>
</protein>
<organism evidence="1 2">
    <name type="scientific">Anopheles albimanus</name>
    <name type="common">New world malaria mosquito</name>
    <dbReference type="NCBI Taxonomy" id="7167"/>
    <lineage>
        <taxon>Eukaryota</taxon>
        <taxon>Metazoa</taxon>
        <taxon>Ecdysozoa</taxon>
        <taxon>Arthropoda</taxon>
        <taxon>Hexapoda</taxon>
        <taxon>Insecta</taxon>
        <taxon>Pterygota</taxon>
        <taxon>Neoptera</taxon>
        <taxon>Endopterygota</taxon>
        <taxon>Diptera</taxon>
        <taxon>Nematocera</taxon>
        <taxon>Culicoidea</taxon>
        <taxon>Culicidae</taxon>
        <taxon>Anophelinae</taxon>
        <taxon>Anopheles</taxon>
    </lineage>
</organism>
<dbReference type="VEuPathDB" id="VectorBase:AALB001269"/>
<evidence type="ECO:0000313" key="2">
    <source>
        <dbReference type="Proteomes" id="UP000069272"/>
    </source>
</evidence>
<accession>A0A182F479</accession>
<dbReference type="AlphaFoldDB" id="A0A182F479"/>
<name>A0A182F479_ANOAL</name>
<proteinExistence type="predicted"/>
<keyword evidence="2" id="KW-1185">Reference proteome</keyword>
<reference evidence="1 2" key="1">
    <citation type="journal article" date="2017" name="G3 (Bethesda)">
        <title>The Physical Genome Mapping of Anopheles albimanus Corrected Scaffold Misassemblies and Identified Interarm Rearrangements in Genus Anopheles.</title>
        <authorList>
            <person name="Artemov G.N."/>
            <person name="Peery A.N."/>
            <person name="Jiang X."/>
            <person name="Tu Z."/>
            <person name="Stegniy V.N."/>
            <person name="Sharakhova M.V."/>
            <person name="Sharakhov I.V."/>
        </authorList>
    </citation>
    <scope>NUCLEOTIDE SEQUENCE [LARGE SCALE GENOMIC DNA]</scope>
    <source>
        <strain evidence="1 2">ALBI9_A</strain>
    </source>
</reference>
<dbReference type="Proteomes" id="UP000069272">
    <property type="component" value="Chromosome 3R"/>
</dbReference>
<evidence type="ECO:0000313" key="1">
    <source>
        <dbReference type="EnsemblMetazoa" id="AALB001269-PA"/>
    </source>
</evidence>
<reference evidence="1" key="2">
    <citation type="submission" date="2022-08" db="UniProtKB">
        <authorList>
            <consortium name="EnsemblMetazoa"/>
        </authorList>
    </citation>
    <scope>IDENTIFICATION</scope>
    <source>
        <strain evidence="1">STECLA/ALBI9_A</strain>
    </source>
</reference>